<dbReference type="OrthoDB" id="5981853at2759"/>
<proteinExistence type="predicted"/>
<accession>A0A1X7TJG1</accession>
<evidence type="ECO:0000313" key="1">
    <source>
        <dbReference type="EnsemblMetazoa" id="Aqu2.1.14937_001"/>
    </source>
</evidence>
<reference evidence="1" key="1">
    <citation type="submission" date="2017-05" db="UniProtKB">
        <authorList>
            <consortium name="EnsemblMetazoa"/>
        </authorList>
    </citation>
    <scope>IDENTIFICATION</scope>
</reference>
<dbReference type="InParanoid" id="A0A1X7TJG1"/>
<dbReference type="AlphaFoldDB" id="A0A1X7TJG1"/>
<protein>
    <submittedName>
        <fullName evidence="1">Uncharacterized protein</fullName>
    </submittedName>
</protein>
<name>A0A1X7TJG1_AMPQE</name>
<sequence length="122" mass="13749">MGLPVDVMCEMDRLKKKNVLLKQDGYRSLISSVRPLLSDGRLRLFEVSCEKGASTWLSALPLKEYGFDLHKEEFRDALCLRYGWRPSGLPLTCEVPLGRDCYHPVNVRKTSLCACASVQNGT</sequence>
<dbReference type="EnsemblMetazoa" id="Aqu2.1.14937_001">
    <property type="protein sequence ID" value="Aqu2.1.14937_001"/>
    <property type="gene ID" value="Aqu2.1.14937"/>
</dbReference>
<organism evidence="1">
    <name type="scientific">Amphimedon queenslandica</name>
    <name type="common">Sponge</name>
    <dbReference type="NCBI Taxonomy" id="400682"/>
    <lineage>
        <taxon>Eukaryota</taxon>
        <taxon>Metazoa</taxon>
        <taxon>Porifera</taxon>
        <taxon>Demospongiae</taxon>
        <taxon>Heteroscleromorpha</taxon>
        <taxon>Haplosclerida</taxon>
        <taxon>Niphatidae</taxon>
        <taxon>Amphimedon</taxon>
    </lineage>
</organism>